<proteinExistence type="predicted"/>
<feature type="transmembrane region" description="Helical" evidence="1">
    <location>
        <begin position="20"/>
        <end position="43"/>
    </location>
</feature>
<protein>
    <submittedName>
        <fullName evidence="2">Uncharacterized protein</fullName>
    </submittedName>
</protein>
<gene>
    <name evidence="2" type="ORF">SAMN05880501_11868</name>
</gene>
<keyword evidence="1" id="KW-1133">Transmembrane helix</keyword>
<evidence type="ECO:0000313" key="2">
    <source>
        <dbReference type="EMBL" id="SOC25316.1"/>
    </source>
</evidence>
<accession>A0A285TUQ1</accession>
<sequence length="109" mass="12310">MESEVNPTFYLEANNYYKFLSVFSFSVASVTIGGFFKIIFVIGGRFMSESFIKVSALGNFVNCEIVHDKDSTRSSDEIYLNARASKMLLNRLEEALLHLEGAVCDCHKH</sequence>
<keyword evidence="1" id="KW-0472">Membrane</keyword>
<organism evidence="2 3">
    <name type="scientific">Ureibacillus xyleni</name>
    <dbReference type="NCBI Taxonomy" id="614648"/>
    <lineage>
        <taxon>Bacteria</taxon>
        <taxon>Bacillati</taxon>
        <taxon>Bacillota</taxon>
        <taxon>Bacilli</taxon>
        <taxon>Bacillales</taxon>
        <taxon>Caryophanaceae</taxon>
        <taxon>Ureibacillus</taxon>
    </lineage>
</organism>
<dbReference type="Proteomes" id="UP000219636">
    <property type="component" value="Unassembled WGS sequence"/>
</dbReference>
<keyword evidence="3" id="KW-1185">Reference proteome</keyword>
<keyword evidence="1" id="KW-0812">Transmembrane</keyword>
<dbReference type="AlphaFoldDB" id="A0A285TUQ1"/>
<evidence type="ECO:0000313" key="3">
    <source>
        <dbReference type="Proteomes" id="UP000219636"/>
    </source>
</evidence>
<name>A0A285TUQ1_9BACL</name>
<evidence type="ECO:0000256" key="1">
    <source>
        <dbReference type="SAM" id="Phobius"/>
    </source>
</evidence>
<reference evidence="3" key="1">
    <citation type="submission" date="2017-08" db="EMBL/GenBank/DDBJ databases">
        <authorList>
            <person name="Varghese N."/>
            <person name="Submissions S."/>
        </authorList>
    </citation>
    <scope>NUCLEOTIDE SEQUENCE [LARGE SCALE GENOMIC DNA]</scope>
    <source>
        <strain evidence="3">JC22</strain>
    </source>
</reference>
<dbReference type="EMBL" id="OBMQ01000018">
    <property type="protein sequence ID" value="SOC25316.1"/>
    <property type="molecule type" value="Genomic_DNA"/>
</dbReference>